<evidence type="ECO:0000313" key="1">
    <source>
        <dbReference type="EMBL" id="SEH47037.1"/>
    </source>
</evidence>
<dbReference type="Proteomes" id="UP000183063">
    <property type="component" value="Unassembled WGS sequence"/>
</dbReference>
<dbReference type="AlphaFoldDB" id="A0A1H8CEU8"/>
<evidence type="ECO:0000313" key="3">
    <source>
        <dbReference type="Proteomes" id="UP000183063"/>
    </source>
</evidence>
<dbReference type="EMBL" id="FOCV01000001">
    <property type="protein sequence ID" value="SEM93520.1"/>
    <property type="molecule type" value="Genomic_DNA"/>
</dbReference>
<name>A0A1H8CEU8_9HYPH</name>
<protein>
    <submittedName>
        <fullName evidence="1">Uncharacterized protein</fullName>
    </submittedName>
</protein>
<evidence type="ECO:0000313" key="2">
    <source>
        <dbReference type="EMBL" id="SEM93520.1"/>
    </source>
</evidence>
<reference evidence="3" key="2">
    <citation type="submission" date="2016-10" db="EMBL/GenBank/DDBJ databases">
        <authorList>
            <person name="Wibberg D."/>
        </authorList>
    </citation>
    <scope>NUCLEOTIDE SEQUENCE [LARGE SCALE GENOMIC DNA]</scope>
</reference>
<proteinExistence type="predicted"/>
<reference evidence="1" key="1">
    <citation type="submission" date="2016-10" db="EMBL/GenBank/DDBJ databases">
        <authorList>
            <person name="de Groot N.N."/>
        </authorList>
    </citation>
    <scope>NUCLEOTIDE SEQUENCE [LARGE SCALE GENOMIC DNA]</scope>
    <source>
        <strain evidence="1">CCBAU85039</strain>
    </source>
</reference>
<dbReference type="Proteomes" id="UP000198939">
    <property type="component" value="Unassembled WGS sequence"/>
</dbReference>
<evidence type="ECO:0000313" key="4">
    <source>
        <dbReference type="Proteomes" id="UP000198939"/>
    </source>
</evidence>
<reference evidence="2 4" key="3">
    <citation type="submission" date="2016-10" db="EMBL/GenBank/DDBJ databases">
        <authorList>
            <person name="Varghese N."/>
            <person name="Submissions S."/>
        </authorList>
    </citation>
    <scope>NUCLEOTIDE SEQUENCE [LARGE SCALE GENOMIC DNA]</scope>
    <source>
        <strain evidence="2 4">CGMCC 1.7071</strain>
    </source>
</reference>
<keyword evidence="4" id="KW-1185">Reference proteome</keyword>
<gene>
    <name evidence="1" type="ORF">RTCCBAU85039_0570</name>
    <name evidence="2" type="ORF">SAMN05216228_1001122</name>
</gene>
<organism evidence="1 3">
    <name type="scientific">Rhizobium tibeticum</name>
    <dbReference type="NCBI Taxonomy" id="501024"/>
    <lineage>
        <taxon>Bacteria</taxon>
        <taxon>Pseudomonadati</taxon>
        <taxon>Pseudomonadota</taxon>
        <taxon>Alphaproteobacteria</taxon>
        <taxon>Hyphomicrobiales</taxon>
        <taxon>Rhizobiaceae</taxon>
        <taxon>Rhizobium/Agrobacterium group</taxon>
        <taxon>Rhizobium</taxon>
    </lineage>
</organism>
<accession>A0A1H8CEU8</accession>
<sequence length="44" mass="5221">MQVIRNRFCERQMFYAATIAFVAPLHTWKTFADIVAKDGKWPDF</sequence>
<dbReference type="STRING" id="501024.RTCCBAU85039_0570"/>
<dbReference type="EMBL" id="FNXB01000002">
    <property type="protein sequence ID" value="SEH47037.1"/>
    <property type="molecule type" value="Genomic_DNA"/>
</dbReference>